<dbReference type="InParanoid" id="A0A3P8V6A3"/>
<organism evidence="5 6">
    <name type="scientific">Cynoglossus semilaevis</name>
    <name type="common">Tongue sole</name>
    <dbReference type="NCBI Taxonomy" id="244447"/>
    <lineage>
        <taxon>Eukaryota</taxon>
        <taxon>Metazoa</taxon>
        <taxon>Chordata</taxon>
        <taxon>Craniata</taxon>
        <taxon>Vertebrata</taxon>
        <taxon>Euteleostomi</taxon>
        <taxon>Actinopterygii</taxon>
        <taxon>Neopterygii</taxon>
        <taxon>Teleostei</taxon>
        <taxon>Neoteleostei</taxon>
        <taxon>Acanthomorphata</taxon>
        <taxon>Carangaria</taxon>
        <taxon>Pleuronectiformes</taxon>
        <taxon>Pleuronectoidei</taxon>
        <taxon>Cynoglossidae</taxon>
        <taxon>Cynoglossinae</taxon>
        <taxon>Cynoglossus</taxon>
    </lineage>
</organism>
<dbReference type="InterPro" id="IPR018784">
    <property type="entry name" value="LLPH-like"/>
</dbReference>
<dbReference type="GO" id="GO:0001099">
    <property type="term" value="F:basal RNA polymerase II transcription machinery binding"/>
    <property type="evidence" value="ECO:0007669"/>
    <property type="project" value="TreeGrafter"/>
</dbReference>
<dbReference type="GeneTree" id="ENSGT00940000165344"/>
<dbReference type="Ensembl" id="ENSCSET00000011043.1">
    <property type="protein sequence ID" value="ENSCSEP00000010913.1"/>
    <property type="gene ID" value="ENSCSEG00000006991.1"/>
</dbReference>
<name>A0A3P8V6A3_CYNSE</name>
<reference evidence="5 6" key="1">
    <citation type="journal article" date="2014" name="Nat. Genet.">
        <title>Whole-genome sequence of a flatfish provides insights into ZW sex chromosome evolution and adaptation to a benthic lifestyle.</title>
        <authorList>
            <person name="Chen S."/>
            <person name="Zhang G."/>
            <person name="Shao C."/>
            <person name="Huang Q."/>
            <person name="Liu G."/>
            <person name="Zhang P."/>
            <person name="Song W."/>
            <person name="An N."/>
            <person name="Chalopin D."/>
            <person name="Volff J.N."/>
            <person name="Hong Y."/>
            <person name="Li Q."/>
            <person name="Sha Z."/>
            <person name="Zhou H."/>
            <person name="Xie M."/>
            <person name="Yu Q."/>
            <person name="Liu Y."/>
            <person name="Xiang H."/>
            <person name="Wang N."/>
            <person name="Wu K."/>
            <person name="Yang C."/>
            <person name="Zhou Q."/>
            <person name="Liao X."/>
            <person name="Yang L."/>
            <person name="Hu Q."/>
            <person name="Zhang J."/>
            <person name="Meng L."/>
            <person name="Jin L."/>
            <person name="Tian Y."/>
            <person name="Lian J."/>
            <person name="Yang J."/>
            <person name="Miao G."/>
            <person name="Liu S."/>
            <person name="Liang Z."/>
            <person name="Yan F."/>
            <person name="Li Y."/>
            <person name="Sun B."/>
            <person name="Zhang H."/>
            <person name="Zhang J."/>
            <person name="Zhu Y."/>
            <person name="Du M."/>
            <person name="Zhao Y."/>
            <person name="Schartl M."/>
            <person name="Tang Q."/>
            <person name="Wang J."/>
        </authorList>
    </citation>
    <scope>NUCLEOTIDE SEQUENCE</scope>
</reference>
<dbReference type="GO" id="GO:0097484">
    <property type="term" value="P:dendrite extension"/>
    <property type="evidence" value="ECO:0007669"/>
    <property type="project" value="TreeGrafter"/>
</dbReference>
<dbReference type="AlphaFoldDB" id="A0A3P8V6A3"/>
<sequence length="176" mass="20281">MAHYGLHFTKNPVYITRKDDNKTQQNLAPTGNDAQLLHPDQRHHCVSFPKMAKSLRSKWRRKMRAEKRKKNAPKELARLKQALSLDKKGEAVMEDLQEIATVVSAEKIKKQTDVNMTEADVEEGNMDLDGKRNKKTQLDENGQYPVWMSQRQAKKLKGKRIVKKSGKAKKKKGMAW</sequence>
<dbReference type="KEGG" id="csem:103382710"/>
<dbReference type="PANTHER" id="PTHR34253:SF1">
    <property type="entry name" value="PROTEIN LLP HOMOLOG"/>
    <property type="match status" value="1"/>
</dbReference>
<evidence type="ECO:0000256" key="3">
    <source>
        <dbReference type="ARBA" id="ARBA00034144"/>
    </source>
</evidence>
<proteinExistence type="inferred from homology"/>
<dbReference type="STRING" id="244447.ENSCSEP00000010913"/>
<protein>
    <recommendedName>
        <fullName evidence="2">Protein LLP homolog</fullName>
    </recommendedName>
    <alternativeName>
        <fullName evidence="3">Protein LAPS18-like</fullName>
    </alternativeName>
</protein>
<dbReference type="Proteomes" id="UP000265120">
    <property type="component" value="Chromosome 8"/>
</dbReference>
<evidence type="ECO:0000256" key="4">
    <source>
        <dbReference type="SAM" id="MobiDB-lite"/>
    </source>
</evidence>
<dbReference type="GO" id="GO:0003723">
    <property type="term" value="F:RNA binding"/>
    <property type="evidence" value="ECO:0007669"/>
    <property type="project" value="TreeGrafter"/>
</dbReference>
<accession>A0A3P8V6A3</accession>
<feature type="compositionally biased region" description="Basic residues" evidence="4">
    <location>
        <begin position="152"/>
        <end position="176"/>
    </location>
</feature>
<dbReference type="PANTHER" id="PTHR34253">
    <property type="entry name" value="PROTEIN LLP HOMOLOG"/>
    <property type="match status" value="1"/>
</dbReference>
<evidence type="ECO:0000256" key="2">
    <source>
        <dbReference type="ARBA" id="ARBA00034141"/>
    </source>
</evidence>
<dbReference type="GO" id="GO:0005730">
    <property type="term" value="C:nucleolus"/>
    <property type="evidence" value="ECO:0007669"/>
    <property type="project" value="TreeGrafter"/>
</dbReference>
<dbReference type="FunCoup" id="A0A3P8V6A3">
    <property type="interactions" value="722"/>
</dbReference>
<evidence type="ECO:0000313" key="6">
    <source>
        <dbReference type="Proteomes" id="UP000265120"/>
    </source>
</evidence>
<feature type="region of interest" description="Disordered" evidence="4">
    <location>
        <begin position="126"/>
        <end position="176"/>
    </location>
</feature>
<evidence type="ECO:0000256" key="1">
    <source>
        <dbReference type="ARBA" id="ARBA00034118"/>
    </source>
</evidence>
<keyword evidence="6" id="KW-1185">Reference proteome</keyword>
<evidence type="ECO:0000313" key="5">
    <source>
        <dbReference type="Ensembl" id="ENSCSEP00000010913.1"/>
    </source>
</evidence>
<reference evidence="5" key="2">
    <citation type="submission" date="2025-08" db="UniProtKB">
        <authorList>
            <consortium name="Ensembl"/>
        </authorList>
    </citation>
    <scope>IDENTIFICATION</scope>
</reference>
<reference evidence="5" key="3">
    <citation type="submission" date="2025-09" db="UniProtKB">
        <authorList>
            <consortium name="Ensembl"/>
        </authorList>
    </citation>
    <scope>IDENTIFICATION</scope>
</reference>
<comment type="similarity">
    <text evidence="1">Belongs to the learning-associated protein family.</text>
</comment>
<dbReference type="Pfam" id="PF10169">
    <property type="entry name" value="LLPH"/>
    <property type="match status" value="1"/>
</dbReference>